<dbReference type="Pfam" id="PF00211">
    <property type="entry name" value="Guanylate_cyc"/>
    <property type="match status" value="1"/>
</dbReference>
<feature type="transmembrane region" description="Helical" evidence="1">
    <location>
        <begin position="374"/>
        <end position="390"/>
    </location>
</feature>
<dbReference type="EMBL" id="JARESE010000020">
    <property type="protein sequence ID" value="MDE8651666.1"/>
    <property type="molecule type" value="Genomic_DNA"/>
</dbReference>
<dbReference type="CDD" id="cd07302">
    <property type="entry name" value="CHD"/>
    <property type="match status" value="1"/>
</dbReference>
<keyword evidence="1" id="KW-0812">Transmembrane</keyword>
<dbReference type="InterPro" id="IPR050697">
    <property type="entry name" value="Adenylyl/Guanylyl_Cyclase_3/4"/>
</dbReference>
<dbReference type="PROSITE" id="PS50125">
    <property type="entry name" value="GUANYLATE_CYCLASE_2"/>
    <property type="match status" value="1"/>
</dbReference>
<keyword evidence="1" id="KW-1133">Transmembrane helix</keyword>
<sequence>MPLPRWMRSEWLATMAPGAVALLAVLALQFAGFAPLERAGQLLFDTYQRAAPRGYEDAPVRVVDIDEESIRRFGQWPWPRTEVARLIQRLTDAGAAVVALDIVFSEPDRTSPARIAEQLRQLDPEAPGLAELSRLPDNDDLLARTMAGRPVVTGFFLTNDARRAQAVPKAGFAISGTAPGSAVPAYRNAVLPLPGLEAAAAGNGSLTLSGDADSIIRSTPLIARQGDQLLPALSIEALRVAQGAGATLVKTSDGSGSLGGGRAESDVVSLKVGQFEVPTTAEGRLWMYYTEPRPERVVPAWKVQSGALSPEALQDAFAGRIVFIGTGAIGLRDLVSTPVSSREMGVMVHAQAAEQMILGRFLVRPDWAPGLERALVLALGLVLLLALPWLGAARGALLGAVLAAATLAGSWLAFRRELFLLDPTYPMLTVLAVYVTMTVLTYYREERRRSYIHAAFDRYLSPEMVRRIAADPGQLELGGEEREMTVLFCDVRSFSRMSEDMAPSEIIRFLIGFLTPMCDILLARKATIDKFIGDAILAFWNAPLEDPEQYENAARAALAMVARLDALNAEMPGRADQPWPGQVRIGIGLNAGPCCVGNMGSAQRLSYSLIGDTVNLASRIEGLTKLYGVPIAMGGALAARLPGFASLPVDLVRVVGRDRPEDVHALLGDERLANDPAFRALAAAHGHMLAAFRARDWTVAARLADRLAAQAAPFGLEQLYHLYRDRIARLAADPPSEDWDMVYAATEK</sequence>
<organism evidence="3 4">
    <name type="scientific">Novosphingobium album</name>
    <name type="common">ex Liu et al. 2023</name>
    <dbReference type="NCBI Taxonomy" id="3031130"/>
    <lineage>
        <taxon>Bacteria</taxon>
        <taxon>Pseudomonadati</taxon>
        <taxon>Pseudomonadota</taxon>
        <taxon>Alphaproteobacteria</taxon>
        <taxon>Sphingomonadales</taxon>
        <taxon>Sphingomonadaceae</taxon>
        <taxon>Novosphingobium</taxon>
    </lineage>
</organism>
<dbReference type="Pfam" id="PF05226">
    <property type="entry name" value="CHASE2"/>
    <property type="match status" value="1"/>
</dbReference>
<evidence type="ECO:0000313" key="3">
    <source>
        <dbReference type="EMBL" id="MDE8651666.1"/>
    </source>
</evidence>
<dbReference type="InterPro" id="IPR007890">
    <property type="entry name" value="CHASE2"/>
</dbReference>
<keyword evidence="1" id="KW-0472">Membrane</keyword>
<evidence type="ECO:0000313" key="4">
    <source>
        <dbReference type="Proteomes" id="UP001216253"/>
    </source>
</evidence>
<feature type="transmembrane region" description="Helical" evidence="1">
    <location>
        <begin position="397"/>
        <end position="414"/>
    </location>
</feature>
<dbReference type="PANTHER" id="PTHR43081:SF1">
    <property type="entry name" value="ADENYLATE CYCLASE, TERMINAL-DIFFERENTIATION SPECIFIC"/>
    <property type="match status" value="1"/>
</dbReference>
<dbReference type="InterPro" id="IPR001054">
    <property type="entry name" value="A/G_cyclase"/>
</dbReference>
<evidence type="ECO:0000259" key="2">
    <source>
        <dbReference type="PROSITE" id="PS50125"/>
    </source>
</evidence>
<comment type="caution">
    <text evidence="3">The sequence shown here is derived from an EMBL/GenBank/DDBJ whole genome shotgun (WGS) entry which is preliminary data.</text>
</comment>
<dbReference type="SMART" id="SM00044">
    <property type="entry name" value="CYCc"/>
    <property type="match status" value="1"/>
</dbReference>
<dbReference type="Proteomes" id="UP001216253">
    <property type="component" value="Unassembled WGS sequence"/>
</dbReference>
<dbReference type="SMART" id="SM01080">
    <property type="entry name" value="CHASE2"/>
    <property type="match status" value="1"/>
</dbReference>
<feature type="domain" description="Guanylate cyclase" evidence="2">
    <location>
        <begin position="485"/>
        <end position="621"/>
    </location>
</feature>
<dbReference type="Gene3D" id="3.30.70.1230">
    <property type="entry name" value="Nucleotide cyclase"/>
    <property type="match status" value="1"/>
</dbReference>
<keyword evidence="4" id="KW-1185">Reference proteome</keyword>
<reference evidence="3 4" key="1">
    <citation type="submission" date="2023-03" db="EMBL/GenBank/DDBJ databases">
        <title>NovoSphingobium album sp. nov. isolated from polycyclic aromatic hydrocarbons- and heavy-metal polluted soil.</title>
        <authorList>
            <person name="Liu Z."/>
            <person name="Wang K."/>
        </authorList>
    </citation>
    <scope>NUCLEOTIDE SEQUENCE [LARGE SCALE GENOMIC DNA]</scope>
    <source>
        <strain evidence="3 4">H3SJ31-1</strain>
    </source>
</reference>
<dbReference type="PANTHER" id="PTHR43081">
    <property type="entry name" value="ADENYLATE CYCLASE, TERMINAL-DIFFERENTIATION SPECIFIC-RELATED"/>
    <property type="match status" value="1"/>
</dbReference>
<protein>
    <submittedName>
        <fullName evidence="3">Adenylate/guanylate cyclase domain-containing protein</fullName>
    </submittedName>
</protein>
<dbReference type="SUPFAM" id="SSF55073">
    <property type="entry name" value="Nucleotide cyclase"/>
    <property type="match status" value="1"/>
</dbReference>
<feature type="transmembrane region" description="Helical" evidence="1">
    <location>
        <begin position="426"/>
        <end position="443"/>
    </location>
</feature>
<evidence type="ECO:0000256" key="1">
    <source>
        <dbReference type="SAM" id="Phobius"/>
    </source>
</evidence>
<gene>
    <name evidence="3" type="ORF">PYV00_08025</name>
</gene>
<dbReference type="InterPro" id="IPR029787">
    <property type="entry name" value="Nucleotide_cyclase"/>
</dbReference>
<name>A0ABT5WNN4_9SPHN</name>
<accession>A0ABT5WNN4</accession>
<proteinExistence type="predicted"/>